<gene>
    <name evidence="1" type="ORF">BJ322DRAFT_853278</name>
</gene>
<comment type="caution">
    <text evidence="1">The sequence shown here is derived from an EMBL/GenBank/DDBJ whole genome shotgun (WGS) entry which is preliminary data.</text>
</comment>
<sequence>MSSEAILNLSIPDLIHVLDERLGLECAKLQGTSLPPAMGSASLEAEWCSQIASLETRAHDVLRSINSLRNLLQPVNRLPPEILSRIAQCVPAPSAQDARTIIPLTHVCRYWRASIVSFPENWTLISSQSVRLAALFLERARATPLKIWLDMDEIRGQPRFPDLIAPHVHKAIALEFSGLMTSEDLTDTLPDFPQSMPNLQWLDISLLAHAPDWNPSIDPFSSFPAALRCLFLYDIPLYSSILNLRGLTKFLLHNYKFNHSLDTLLTVLEENRSLVDVELRIDFTNPILRSSPQRAPIHNRLQRLSVKSYTLGDIKALVSSIPLKKGAHLKIDTGDSSAGLNNILSSIPTTHLTNLQLPTYVRVCGRALRLSGPNGSFSFFGLSTSEMSLSGLPLLSFNNVRELRFGYPQKRGSTVNHRALDPSPFPALEALAVEYDTGISTTLSALLSSPKSYPLLKTLAFLNCNLPRDFMEKLTQFASARKNTTSAWLYRVLIVHSSGFSDVDSVVALGGSVPVVDVRFGRELPKDLT</sequence>
<dbReference type="EMBL" id="WIUZ02000008">
    <property type="protein sequence ID" value="KAF9784590.1"/>
    <property type="molecule type" value="Genomic_DNA"/>
</dbReference>
<keyword evidence="2" id="KW-1185">Reference proteome</keyword>
<dbReference type="SUPFAM" id="SSF81383">
    <property type="entry name" value="F-box domain"/>
    <property type="match status" value="1"/>
</dbReference>
<dbReference type="InterPro" id="IPR036047">
    <property type="entry name" value="F-box-like_dom_sf"/>
</dbReference>
<accession>A0A9P6HEM5</accession>
<dbReference type="AlphaFoldDB" id="A0A9P6HEM5"/>
<name>A0A9P6HEM5_9AGAM</name>
<protein>
    <recommendedName>
        <fullName evidence="3">F-box domain-containing protein</fullName>
    </recommendedName>
</protein>
<reference evidence="1" key="1">
    <citation type="journal article" date="2020" name="Nat. Commun.">
        <title>Large-scale genome sequencing of mycorrhizal fungi provides insights into the early evolution of symbiotic traits.</title>
        <authorList>
            <person name="Miyauchi S."/>
            <person name="Kiss E."/>
            <person name="Kuo A."/>
            <person name="Drula E."/>
            <person name="Kohler A."/>
            <person name="Sanchez-Garcia M."/>
            <person name="Morin E."/>
            <person name="Andreopoulos B."/>
            <person name="Barry K.W."/>
            <person name="Bonito G."/>
            <person name="Buee M."/>
            <person name="Carver A."/>
            <person name="Chen C."/>
            <person name="Cichocki N."/>
            <person name="Clum A."/>
            <person name="Culley D."/>
            <person name="Crous P.W."/>
            <person name="Fauchery L."/>
            <person name="Girlanda M."/>
            <person name="Hayes R.D."/>
            <person name="Keri Z."/>
            <person name="LaButti K."/>
            <person name="Lipzen A."/>
            <person name="Lombard V."/>
            <person name="Magnuson J."/>
            <person name="Maillard F."/>
            <person name="Murat C."/>
            <person name="Nolan M."/>
            <person name="Ohm R.A."/>
            <person name="Pangilinan J."/>
            <person name="Pereira M.F."/>
            <person name="Perotto S."/>
            <person name="Peter M."/>
            <person name="Pfister S."/>
            <person name="Riley R."/>
            <person name="Sitrit Y."/>
            <person name="Stielow J.B."/>
            <person name="Szollosi G."/>
            <person name="Zifcakova L."/>
            <person name="Stursova M."/>
            <person name="Spatafora J.W."/>
            <person name="Tedersoo L."/>
            <person name="Vaario L.M."/>
            <person name="Yamada A."/>
            <person name="Yan M."/>
            <person name="Wang P."/>
            <person name="Xu J."/>
            <person name="Bruns T."/>
            <person name="Baldrian P."/>
            <person name="Vilgalys R."/>
            <person name="Dunand C."/>
            <person name="Henrissat B."/>
            <person name="Grigoriev I.V."/>
            <person name="Hibbett D."/>
            <person name="Nagy L.G."/>
            <person name="Martin F.M."/>
        </authorList>
    </citation>
    <scope>NUCLEOTIDE SEQUENCE</scope>
    <source>
        <strain evidence="1">UH-Tt-Lm1</strain>
    </source>
</reference>
<dbReference type="Proteomes" id="UP000736335">
    <property type="component" value="Unassembled WGS sequence"/>
</dbReference>
<evidence type="ECO:0000313" key="2">
    <source>
        <dbReference type="Proteomes" id="UP000736335"/>
    </source>
</evidence>
<proteinExistence type="predicted"/>
<organism evidence="1 2">
    <name type="scientific">Thelephora terrestris</name>
    <dbReference type="NCBI Taxonomy" id="56493"/>
    <lineage>
        <taxon>Eukaryota</taxon>
        <taxon>Fungi</taxon>
        <taxon>Dikarya</taxon>
        <taxon>Basidiomycota</taxon>
        <taxon>Agaricomycotina</taxon>
        <taxon>Agaricomycetes</taxon>
        <taxon>Thelephorales</taxon>
        <taxon>Thelephoraceae</taxon>
        <taxon>Thelephora</taxon>
    </lineage>
</organism>
<evidence type="ECO:0000313" key="1">
    <source>
        <dbReference type="EMBL" id="KAF9784590.1"/>
    </source>
</evidence>
<dbReference type="Gene3D" id="1.20.1280.50">
    <property type="match status" value="1"/>
</dbReference>
<evidence type="ECO:0008006" key="3">
    <source>
        <dbReference type="Google" id="ProtNLM"/>
    </source>
</evidence>
<reference evidence="1" key="2">
    <citation type="submission" date="2020-11" db="EMBL/GenBank/DDBJ databases">
        <authorList>
            <consortium name="DOE Joint Genome Institute"/>
            <person name="Kuo A."/>
            <person name="Miyauchi S."/>
            <person name="Kiss E."/>
            <person name="Drula E."/>
            <person name="Kohler A."/>
            <person name="Sanchez-Garcia M."/>
            <person name="Andreopoulos B."/>
            <person name="Barry K.W."/>
            <person name="Bonito G."/>
            <person name="Buee M."/>
            <person name="Carver A."/>
            <person name="Chen C."/>
            <person name="Cichocki N."/>
            <person name="Clum A."/>
            <person name="Culley D."/>
            <person name="Crous P.W."/>
            <person name="Fauchery L."/>
            <person name="Girlanda M."/>
            <person name="Hayes R."/>
            <person name="Keri Z."/>
            <person name="Labutti K."/>
            <person name="Lipzen A."/>
            <person name="Lombard V."/>
            <person name="Magnuson J."/>
            <person name="Maillard F."/>
            <person name="Morin E."/>
            <person name="Murat C."/>
            <person name="Nolan M."/>
            <person name="Ohm R."/>
            <person name="Pangilinan J."/>
            <person name="Pereira M."/>
            <person name="Perotto S."/>
            <person name="Peter M."/>
            <person name="Riley R."/>
            <person name="Sitrit Y."/>
            <person name="Stielow B."/>
            <person name="Szollosi G."/>
            <person name="Zifcakova L."/>
            <person name="Stursova M."/>
            <person name="Spatafora J.W."/>
            <person name="Tedersoo L."/>
            <person name="Vaario L.-M."/>
            <person name="Yamada A."/>
            <person name="Yan M."/>
            <person name="Wang P."/>
            <person name="Xu J."/>
            <person name="Bruns T."/>
            <person name="Baldrian P."/>
            <person name="Vilgalys R."/>
            <person name="Henrissat B."/>
            <person name="Grigoriev I.V."/>
            <person name="Hibbett D."/>
            <person name="Nagy L.G."/>
            <person name="Martin F.M."/>
        </authorList>
    </citation>
    <scope>NUCLEOTIDE SEQUENCE</scope>
    <source>
        <strain evidence="1">UH-Tt-Lm1</strain>
    </source>
</reference>
<dbReference type="OrthoDB" id="3365698at2759"/>